<evidence type="ECO:0000313" key="2">
    <source>
        <dbReference type="Proteomes" id="UP001596043"/>
    </source>
</evidence>
<name>A0ABV9HXX1_9FLAO</name>
<dbReference type="EMBL" id="JBHSFV010000005">
    <property type="protein sequence ID" value="MFC4634171.1"/>
    <property type="molecule type" value="Genomic_DNA"/>
</dbReference>
<dbReference type="Proteomes" id="UP001596043">
    <property type="component" value="Unassembled WGS sequence"/>
</dbReference>
<protein>
    <recommendedName>
        <fullName evidence="3">Transposase</fullName>
    </recommendedName>
</protein>
<organism evidence="1 2">
    <name type="scientific">Dokdonia ponticola</name>
    <dbReference type="NCBI Taxonomy" id="2041041"/>
    <lineage>
        <taxon>Bacteria</taxon>
        <taxon>Pseudomonadati</taxon>
        <taxon>Bacteroidota</taxon>
        <taxon>Flavobacteriia</taxon>
        <taxon>Flavobacteriales</taxon>
        <taxon>Flavobacteriaceae</taxon>
        <taxon>Dokdonia</taxon>
    </lineage>
</organism>
<evidence type="ECO:0008006" key="3">
    <source>
        <dbReference type="Google" id="ProtNLM"/>
    </source>
</evidence>
<comment type="caution">
    <text evidence="1">The sequence shown here is derived from an EMBL/GenBank/DDBJ whole genome shotgun (WGS) entry which is preliminary data.</text>
</comment>
<reference evidence="2" key="1">
    <citation type="journal article" date="2019" name="Int. J. Syst. Evol. Microbiol.">
        <title>The Global Catalogue of Microorganisms (GCM) 10K type strain sequencing project: providing services to taxonomists for standard genome sequencing and annotation.</title>
        <authorList>
            <consortium name="The Broad Institute Genomics Platform"/>
            <consortium name="The Broad Institute Genome Sequencing Center for Infectious Disease"/>
            <person name="Wu L."/>
            <person name="Ma J."/>
        </authorList>
    </citation>
    <scope>NUCLEOTIDE SEQUENCE [LARGE SCALE GENOMIC DNA]</scope>
    <source>
        <strain evidence="2">YJ-61-S</strain>
    </source>
</reference>
<keyword evidence="2" id="KW-1185">Reference proteome</keyword>
<evidence type="ECO:0000313" key="1">
    <source>
        <dbReference type="EMBL" id="MFC4634171.1"/>
    </source>
</evidence>
<accession>A0ABV9HXX1</accession>
<dbReference type="RefSeq" id="WP_379978397.1">
    <property type="nucleotide sequence ID" value="NZ_JBHSFV010000005.1"/>
</dbReference>
<sequence>MGLKKINTIGIQQANKVMPLSAMAYHLKKYLKFTQKKVKSGVGMGILSVFYKITFDKRFWVDINVFKTRTEYEMA</sequence>
<gene>
    <name evidence="1" type="ORF">ACFO3O_09655</name>
</gene>
<proteinExistence type="predicted"/>